<reference evidence="1 2" key="1">
    <citation type="submission" date="2020-08" db="EMBL/GenBank/DDBJ databases">
        <title>Clostridia isolated from Swiss meat.</title>
        <authorList>
            <person name="Wambui J."/>
            <person name="Stevens M.J.A."/>
            <person name="Stephan R."/>
        </authorList>
    </citation>
    <scope>NUCLEOTIDE SEQUENCE [LARGE SCALE GENOMIC DNA]</scope>
    <source>
        <strain evidence="1 2">CM001</strain>
    </source>
</reference>
<dbReference type="Proteomes" id="UP000585258">
    <property type="component" value="Unassembled WGS sequence"/>
</dbReference>
<comment type="caution">
    <text evidence="1">The sequence shown here is derived from an EMBL/GenBank/DDBJ whole genome shotgun (WGS) entry which is preliminary data.</text>
</comment>
<sequence>MNYSTDIKNNPYNRDGVEDDLSKLIVGLYDEAVNTNNKINLQCMDMWDLMFKYRVGSIRSLSKSIMEY</sequence>
<organism evidence="1 2">
    <name type="scientific">Clostridium gasigenes</name>
    <dbReference type="NCBI Taxonomy" id="94869"/>
    <lineage>
        <taxon>Bacteria</taxon>
        <taxon>Bacillati</taxon>
        <taxon>Bacillota</taxon>
        <taxon>Clostridia</taxon>
        <taxon>Eubacteriales</taxon>
        <taxon>Clostridiaceae</taxon>
        <taxon>Clostridium</taxon>
    </lineage>
</organism>
<dbReference type="EMBL" id="JACKWY010000024">
    <property type="protein sequence ID" value="MBB6716838.1"/>
    <property type="molecule type" value="Genomic_DNA"/>
</dbReference>
<name>A0A7X0VTC2_9CLOT</name>
<evidence type="ECO:0000313" key="2">
    <source>
        <dbReference type="Proteomes" id="UP000585258"/>
    </source>
</evidence>
<dbReference type="RefSeq" id="WP_185165773.1">
    <property type="nucleotide sequence ID" value="NZ_JACKWY010000024.1"/>
</dbReference>
<proteinExistence type="predicted"/>
<dbReference type="AlphaFoldDB" id="A0A7X0VTC2"/>
<protein>
    <submittedName>
        <fullName evidence="1">Uncharacterized protein</fullName>
    </submittedName>
</protein>
<gene>
    <name evidence="1" type="ORF">H7E68_19345</name>
</gene>
<accession>A0A7X0VTC2</accession>
<evidence type="ECO:0000313" key="1">
    <source>
        <dbReference type="EMBL" id="MBB6716838.1"/>
    </source>
</evidence>